<organism evidence="3 4">
    <name type="scientific">Candidatus Nitrobium versatile</name>
    <dbReference type="NCBI Taxonomy" id="2884831"/>
    <lineage>
        <taxon>Bacteria</taxon>
        <taxon>Pseudomonadati</taxon>
        <taxon>Nitrospirota</taxon>
        <taxon>Nitrospiria</taxon>
        <taxon>Nitrospirales</taxon>
        <taxon>Nitrospiraceae</taxon>
        <taxon>Candidatus Nitrobium</taxon>
    </lineage>
</organism>
<evidence type="ECO:0000313" key="3">
    <source>
        <dbReference type="EMBL" id="MBZ0156948.1"/>
    </source>
</evidence>
<accession>A0A953M272</accession>
<dbReference type="SUPFAM" id="SSF52540">
    <property type="entry name" value="P-loop containing nucleoside triphosphate hydrolases"/>
    <property type="match status" value="1"/>
</dbReference>
<evidence type="ECO:0000256" key="1">
    <source>
        <dbReference type="ARBA" id="ARBA00006611"/>
    </source>
</evidence>
<name>A0A953M272_9BACT</name>
<dbReference type="Proteomes" id="UP000705867">
    <property type="component" value="Unassembled WGS sequence"/>
</dbReference>
<gene>
    <name evidence="3" type="primary">tadA</name>
    <name evidence="3" type="ORF">K8I29_12160</name>
</gene>
<dbReference type="AlphaFoldDB" id="A0A953M272"/>
<proteinExistence type="inferred from homology"/>
<reference evidence="3" key="2">
    <citation type="submission" date="2021-08" db="EMBL/GenBank/DDBJ databases">
        <authorList>
            <person name="Dalcin Martins P."/>
        </authorList>
    </citation>
    <scope>NUCLEOTIDE SEQUENCE</scope>
    <source>
        <strain evidence="3">MAG_39</strain>
    </source>
</reference>
<evidence type="ECO:0000313" key="4">
    <source>
        <dbReference type="Proteomes" id="UP000705867"/>
    </source>
</evidence>
<comment type="caution">
    <text evidence="3">The sequence shown here is derived from an EMBL/GenBank/DDBJ whole genome shotgun (WGS) entry which is preliminary data.</text>
</comment>
<dbReference type="Pfam" id="PF00437">
    <property type="entry name" value="T2SSE"/>
    <property type="match status" value="1"/>
</dbReference>
<sequence>MHSTNGKSIDLPEVIAVAMEQGASDIHFSPGKRIKLRVDGSLVDYEGSPVVGRTDTQCFFEDYLSKGEQGKYDQRKSYDTSIQIESTRARLHFYETMEGVCMSCRIVPLIPRKMDELLIPPVVRGWIEQKGIVIVSGLANMGKTTTLSSIVHYLNTTRSEKIVILEDPIEYVHRDMKSSIFQREIGQHSPSYADALRDISREDTNTVIVGEVRTAAAMDAVFGMAENGLKVFTSVHATGALETLEKIISLFQPADYDRVHKRLSWNLVGILNQHLLPRKKPGRVLACEILTASSDKVKTLLREGKIYQLNTYLDPGDGETMCSLAKYQQMLRQKCLL</sequence>
<evidence type="ECO:0000259" key="2">
    <source>
        <dbReference type="Pfam" id="PF00437"/>
    </source>
</evidence>
<feature type="domain" description="Bacterial type II secretion system protein E" evidence="2">
    <location>
        <begin position="13"/>
        <end position="278"/>
    </location>
</feature>
<dbReference type="PANTHER" id="PTHR30486">
    <property type="entry name" value="TWITCHING MOTILITY PROTEIN PILT"/>
    <property type="match status" value="1"/>
</dbReference>
<reference evidence="3" key="1">
    <citation type="journal article" date="2021" name="bioRxiv">
        <title>Unraveling nitrogen, sulfur and carbon metabolic pathways and microbial community transcriptional responses to substrate deprivation and toxicity stresses in a bioreactor mimicking anoxic brackish coastal sediment conditions.</title>
        <authorList>
            <person name="Martins P.D."/>
            <person name="Echeveste M.J."/>
            <person name="Arshad A."/>
            <person name="Kurth J."/>
            <person name="Ouboter H."/>
            <person name="Jetten M.S.M."/>
            <person name="Welte C.U."/>
        </authorList>
    </citation>
    <scope>NUCLEOTIDE SEQUENCE</scope>
    <source>
        <strain evidence="3">MAG_39</strain>
    </source>
</reference>
<dbReference type="InterPro" id="IPR001482">
    <property type="entry name" value="T2SS/T4SS_dom"/>
</dbReference>
<dbReference type="Gene3D" id="3.30.450.90">
    <property type="match status" value="1"/>
</dbReference>
<dbReference type="PANTHER" id="PTHR30486:SF6">
    <property type="entry name" value="TYPE IV PILUS RETRACTATION ATPASE PILT"/>
    <property type="match status" value="1"/>
</dbReference>
<dbReference type="EMBL" id="JAIOIV010000098">
    <property type="protein sequence ID" value="MBZ0156948.1"/>
    <property type="molecule type" value="Genomic_DNA"/>
</dbReference>
<dbReference type="InterPro" id="IPR027417">
    <property type="entry name" value="P-loop_NTPase"/>
</dbReference>
<protein>
    <submittedName>
        <fullName evidence="3">Flp pilus assembly complex ATPase component TadA</fullName>
    </submittedName>
</protein>
<dbReference type="InterPro" id="IPR050921">
    <property type="entry name" value="T4SS_GSP_E_ATPase"/>
</dbReference>
<dbReference type="GO" id="GO:0016887">
    <property type="term" value="F:ATP hydrolysis activity"/>
    <property type="evidence" value="ECO:0007669"/>
    <property type="project" value="InterPro"/>
</dbReference>
<dbReference type="Gene3D" id="3.40.50.300">
    <property type="entry name" value="P-loop containing nucleotide triphosphate hydrolases"/>
    <property type="match status" value="1"/>
</dbReference>
<comment type="similarity">
    <text evidence="1">Belongs to the GSP E family.</text>
</comment>